<dbReference type="PANTHER" id="PTHR12993:SF29">
    <property type="entry name" value="BLR3841 PROTEIN"/>
    <property type="match status" value="1"/>
</dbReference>
<dbReference type="Pfam" id="PF02585">
    <property type="entry name" value="PIG-L"/>
    <property type="match status" value="1"/>
</dbReference>
<dbReference type="InterPro" id="IPR003737">
    <property type="entry name" value="GlcNAc_PI_deacetylase-related"/>
</dbReference>
<dbReference type="RefSeq" id="WP_408167701.1">
    <property type="nucleotide sequence ID" value="NZ_JAQQFR010000005.1"/>
</dbReference>
<evidence type="ECO:0000313" key="2">
    <source>
        <dbReference type="EMBL" id="MFL9878702.1"/>
    </source>
</evidence>
<accession>A0ABW8Z712</accession>
<evidence type="ECO:0000313" key="3">
    <source>
        <dbReference type="Proteomes" id="UP001629214"/>
    </source>
</evidence>
<reference evidence="2 3" key="1">
    <citation type="journal article" date="2024" name="Chem. Sci.">
        <title>Discovery of megapolipeptins by genome mining of a Burkholderiales bacteria collection.</title>
        <authorList>
            <person name="Paulo B.S."/>
            <person name="Recchia M.J.J."/>
            <person name="Lee S."/>
            <person name="Fergusson C.H."/>
            <person name="Romanowski S.B."/>
            <person name="Hernandez A."/>
            <person name="Krull N."/>
            <person name="Liu D.Y."/>
            <person name="Cavanagh H."/>
            <person name="Bos A."/>
            <person name="Gray C.A."/>
            <person name="Murphy B.T."/>
            <person name="Linington R.G."/>
            <person name="Eustaquio A.S."/>
        </authorList>
    </citation>
    <scope>NUCLEOTIDE SEQUENCE [LARGE SCALE GENOMIC DNA]</scope>
    <source>
        <strain evidence="2 3">RL21-008-BIB-B</strain>
    </source>
</reference>
<keyword evidence="3" id="KW-1185">Reference proteome</keyword>
<dbReference type="PANTHER" id="PTHR12993">
    <property type="entry name" value="N-ACETYLGLUCOSAMINYL-PHOSPHATIDYLINOSITOL DE-N-ACETYLASE-RELATED"/>
    <property type="match status" value="1"/>
</dbReference>
<name>A0ABW8Z712_9BURK</name>
<dbReference type="Gene3D" id="3.40.50.10320">
    <property type="entry name" value="LmbE-like"/>
    <property type="match status" value="1"/>
</dbReference>
<feature type="region of interest" description="Disordered" evidence="1">
    <location>
        <begin position="1"/>
        <end position="24"/>
    </location>
</feature>
<comment type="caution">
    <text evidence="2">The sequence shown here is derived from an EMBL/GenBank/DDBJ whole genome shotgun (WGS) entry which is preliminary data.</text>
</comment>
<dbReference type="SUPFAM" id="SSF102588">
    <property type="entry name" value="LmbE-like"/>
    <property type="match status" value="1"/>
</dbReference>
<organism evidence="2 3">
    <name type="scientific">Herbaspirillum rhizosphaerae</name>
    <dbReference type="NCBI Taxonomy" id="346179"/>
    <lineage>
        <taxon>Bacteria</taxon>
        <taxon>Pseudomonadati</taxon>
        <taxon>Pseudomonadota</taxon>
        <taxon>Betaproteobacteria</taxon>
        <taxon>Burkholderiales</taxon>
        <taxon>Oxalobacteraceae</taxon>
        <taxon>Herbaspirillum</taxon>
    </lineage>
</organism>
<proteinExistence type="predicted"/>
<protein>
    <submittedName>
        <fullName evidence="2">PIG-L family deacetylase</fullName>
    </submittedName>
</protein>
<evidence type="ECO:0000256" key="1">
    <source>
        <dbReference type="SAM" id="MobiDB-lite"/>
    </source>
</evidence>
<sequence length="261" mass="28889">MATIEEIRPEEMQSHERQPASTEEALWRDDPRLARVPAVHAETLIAAGSRAVIVAPHPDDEVLGCAGLLMHLAQLGHPILLVAVSDGEKSHSQDSVLSPALLSHVRPAETTQALSLLGVSDITIIRAQLPDSDVAGHRTKLQDLLGAYLLPGDTLFASWQFDGHPDHEAVGQASREAARALGCRLIEIPIWMWHWRTPDHAGIPWQRARKLELDEQMQERKKAALACYRSQLEPDHSTGNAAILPPEVLAHFHRSFEVYFV</sequence>
<dbReference type="EMBL" id="JAQQFR010000005">
    <property type="protein sequence ID" value="MFL9878702.1"/>
    <property type="molecule type" value="Genomic_DNA"/>
</dbReference>
<feature type="compositionally biased region" description="Basic and acidic residues" evidence="1">
    <location>
        <begin position="1"/>
        <end position="18"/>
    </location>
</feature>
<gene>
    <name evidence="2" type="ORF">PQR63_09930</name>
</gene>
<dbReference type="Proteomes" id="UP001629214">
    <property type="component" value="Unassembled WGS sequence"/>
</dbReference>
<dbReference type="InterPro" id="IPR024078">
    <property type="entry name" value="LmbE-like_dom_sf"/>
</dbReference>